<comment type="caution">
    <text evidence="2">The sequence shown here is derived from an EMBL/GenBank/DDBJ whole genome shotgun (WGS) entry which is preliminary data.</text>
</comment>
<protein>
    <submittedName>
        <fullName evidence="2">DUF4178 domain-containing protein</fullName>
    </submittedName>
</protein>
<sequence>MGLFRRAKNLFQSPEPLKADRSPLTMGPGDVCEVSLVTYQVAGRTKPLNRNAVWLTLRDGADVRYLSVEERAQATYGLYSAIDGRLDSVDEVPTEIELDGVLYYLDEQYSTRIADAGHTPFTASGGEVYIWQYQSDGRKLLRVEWQDGRFMLYEGESVLPADVQWLRGTAE</sequence>
<reference evidence="2 3" key="1">
    <citation type="submission" date="2020-08" db="EMBL/GenBank/DDBJ databases">
        <title>Cohnella phylogeny.</title>
        <authorList>
            <person name="Dunlap C."/>
        </authorList>
    </citation>
    <scope>NUCLEOTIDE SEQUENCE [LARGE SCALE GENOMIC DNA]</scope>
    <source>
        <strain evidence="2 3">CBP 2801</strain>
    </source>
</reference>
<proteinExistence type="predicted"/>
<keyword evidence="3" id="KW-1185">Reference proteome</keyword>
<dbReference type="EMBL" id="JACJVO010000024">
    <property type="protein sequence ID" value="MBB6733005.1"/>
    <property type="molecule type" value="Genomic_DNA"/>
</dbReference>
<dbReference type="Proteomes" id="UP000564644">
    <property type="component" value="Unassembled WGS sequence"/>
</dbReference>
<dbReference type="AlphaFoldDB" id="A0A7X0SQF3"/>
<gene>
    <name evidence="2" type="ORF">H7C18_18985</name>
</gene>
<name>A0A7X0SQF3_9BACL</name>
<dbReference type="Pfam" id="PF13785">
    <property type="entry name" value="DUF4178"/>
    <property type="match status" value="1"/>
</dbReference>
<dbReference type="InterPro" id="IPR025235">
    <property type="entry name" value="DUF4178"/>
</dbReference>
<dbReference type="RefSeq" id="WP_185130668.1">
    <property type="nucleotide sequence ID" value="NZ_JACJVO010000024.1"/>
</dbReference>
<feature type="domain" description="DUF4178" evidence="1">
    <location>
        <begin position="27"/>
        <end position="160"/>
    </location>
</feature>
<evidence type="ECO:0000313" key="3">
    <source>
        <dbReference type="Proteomes" id="UP000564644"/>
    </source>
</evidence>
<organism evidence="2 3">
    <name type="scientific">Cohnella zeiphila</name>
    <dbReference type="NCBI Taxonomy" id="2761120"/>
    <lineage>
        <taxon>Bacteria</taxon>
        <taxon>Bacillati</taxon>
        <taxon>Bacillota</taxon>
        <taxon>Bacilli</taxon>
        <taxon>Bacillales</taxon>
        <taxon>Paenibacillaceae</taxon>
        <taxon>Cohnella</taxon>
    </lineage>
</organism>
<evidence type="ECO:0000259" key="1">
    <source>
        <dbReference type="Pfam" id="PF13785"/>
    </source>
</evidence>
<evidence type="ECO:0000313" key="2">
    <source>
        <dbReference type="EMBL" id="MBB6733005.1"/>
    </source>
</evidence>
<accession>A0A7X0SQF3</accession>